<sequence length="51" mass="5883">MATILQPKRWHFPVQRLAGDSAPLQVQVWQPRCGPMALELFIRRFLPGDPL</sequence>
<gene>
    <name evidence="1" type="ORF">VB738_08130</name>
</gene>
<proteinExistence type="predicted"/>
<comment type="caution">
    <text evidence="1">The sequence shown here is derived from an EMBL/GenBank/DDBJ whole genome shotgun (WGS) entry which is preliminary data.</text>
</comment>
<name>A0ABU5RTV1_9CYAN</name>
<evidence type="ECO:0000313" key="1">
    <source>
        <dbReference type="EMBL" id="MEA5391229.1"/>
    </source>
</evidence>
<evidence type="ECO:0000313" key="2">
    <source>
        <dbReference type="Proteomes" id="UP001304461"/>
    </source>
</evidence>
<accession>A0ABU5RTV1</accession>
<organism evidence="1 2">
    <name type="scientific">Cyanobium gracile UHCC 0139</name>
    <dbReference type="NCBI Taxonomy" id="3110308"/>
    <lineage>
        <taxon>Bacteria</taxon>
        <taxon>Bacillati</taxon>
        <taxon>Cyanobacteriota</taxon>
        <taxon>Cyanophyceae</taxon>
        <taxon>Synechococcales</taxon>
        <taxon>Prochlorococcaceae</taxon>
        <taxon>Cyanobium</taxon>
    </lineage>
</organism>
<dbReference type="EMBL" id="JAYGHX010000004">
    <property type="protein sequence ID" value="MEA5391229.1"/>
    <property type="molecule type" value="Genomic_DNA"/>
</dbReference>
<keyword evidence="2" id="KW-1185">Reference proteome</keyword>
<dbReference type="RefSeq" id="WP_323305271.1">
    <property type="nucleotide sequence ID" value="NZ_JAYGHX010000004.1"/>
</dbReference>
<dbReference type="Proteomes" id="UP001304461">
    <property type="component" value="Unassembled WGS sequence"/>
</dbReference>
<reference evidence="1 2" key="1">
    <citation type="submission" date="2023-12" db="EMBL/GenBank/DDBJ databases">
        <title>Baltic Sea Cyanobacteria.</title>
        <authorList>
            <person name="Delbaje E."/>
            <person name="Fewer D.P."/>
            <person name="Shishido T.K."/>
        </authorList>
    </citation>
    <scope>NUCLEOTIDE SEQUENCE [LARGE SCALE GENOMIC DNA]</scope>
    <source>
        <strain evidence="1 2">UHCC 0139</strain>
    </source>
</reference>
<protein>
    <submittedName>
        <fullName evidence="1">Uncharacterized protein</fullName>
    </submittedName>
</protein>